<evidence type="ECO:0000256" key="1">
    <source>
        <dbReference type="SAM" id="SignalP"/>
    </source>
</evidence>
<name>A0A1M6EHX5_9BACT</name>
<dbReference type="OrthoDB" id="1493708at2"/>
<accession>A0A1M6EHX5</accession>
<proteinExistence type="predicted"/>
<dbReference type="InterPro" id="IPR015943">
    <property type="entry name" value="WD40/YVTN_repeat-like_dom_sf"/>
</dbReference>
<sequence length="942" mass="98843">MRQWFTFWFCLITLSVSAQQPAQNWFFGSNAGVSFLNGAPTLLSGGARVGYEAAATVSDAAGKLEFYTNSVDIWTRRHQPMLNGLNIGGHESAAQGAVIVRHPGNSRQYFIFVVDGCDNRLTGGLRFVTVDMTRQKGLGEVISRGNQLSTVPLTESVTAIRHANAQDYWVVVHGWETNNFYAYHVTATGIDATPVVTSIGPVHKGGSGAFGNANGVGFIKASPDGSKLAISKRDSNFELYDFDNATGQLSNRIALPQFYRSYGVEFSADGSKLYGSTLNGNQIYQFNLAAGNEAAIAASAVSIGTSVGYGYAGALQRGPDNKIYVALFNSHFLGVIDVPDALAAACSYRNEGVSLADNVSQLGLPNFPNAFPANRWTGAVSAAFSEAANWSKGMVPAATDDVLIPSGPARMPVLSINATVRNITVQTGASFTNDGQLTLLGNLVNQGTVVGTGTLVSASAGSHYIGGSQLSISSLTVGRGATLLLTGPVQVRRVLTLQGNLNTNGHPLTLLADEHGSALVVNEDGIATGPVTVQRYLGPTLKGTSLRQLIAAPVRRPTLASVATPAPTVSAAGLPAGAEAGPATPLESGMGYSIETAAPLLSFTGELHNGPYSISGPVRTATPQSGWWLVGNPYPSPLAWDKTLMGAAGLDAAVYAWQPSGPYAGHYASFVRGVSVNGGSNVIALGQAFFVHTTQVGTTGRLTFTNAARLTAPAVAPDAAETRALLRLALQSPAEITQVAVYFEAGATPAFDPAFDAYAPAARPGSQLVVPVGAAELAIQALPLLGAQARPVPLRLSVRAGRYTLRAAQLLNLPPGSDAYLLDAETGARINLREQRAYSFTVSGPARPNRFSLLFTARPALAAARPPAPQPWIALPEAMTRKGVVVHLYNTAGEVVQEYRLSPRATDALSLSLAGLLEGVYVVQVLSRLGTMNRRLRTRRTA</sequence>
<reference evidence="2 3" key="1">
    <citation type="submission" date="2016-11" db="EMBL/GenBank/DDBJ databases">
        <authorList>
            <person name="Jaros S."/>
            <person name="Januszkiewicz K."/>
            <person name="Wedrychowicz H."/>
        </authorList>
    </citation>
    <scope>NUCLEOTIDE SEQUENCE [LARGE SCALE GENOMIC DNA]</scope>
    <source>
        <strain evidence="2 3">DSM 21074</strain>
    </source>
</reference>
<dbReference type="RefSeq" id="WP_143164057.1">
    <property type="nucleotide sequence ID" value="NZ_FQYN01000003.1"/>
</dbReference>
<feature type="signal peptide" evidence="1">
    <location>
        <begin position="1"/>
        <end position="18"/>
    </location>
</feature>
<evidence type="ECO:0000313" key="3">
    <source>
        <dbReference type="Proteomes" id="UP000184418"/>
    </source>
</evidence>
<organism evidence="2 3">
    <name type="scientific">Hymenobacter daecheongensis DSM 21074</name>
    <dbReference type="NCBI Taxonomy" id="1121955"/>
    <lineage>
        <taxon>Bacteria</taxon>
        <taxon>Pseudomonadati</taxon>
        <taxon>Bacteroidota</taxon>
        <taxon>Cytophagia</taxon>
        <taxon>Cytophagales</taxon>
        <taxon>Hymenobacteraceae</taxon>
        <taxon>Hymenobacter</taxon>
    </lineage>
</organism>
<keyword evidence="1" id="KW-0732">Signal</keyword>
<keyword evidence="3" id="KW-1185">Reference proteome</keyword>
<dbReference type="AlphaFoldDB" id="A0A1M6EHX5"/>
<feature type="chain" id="PRO_5011957557" description="Por secretion system C-terminal sorting domain-containing protein" evidence="1">
    <location>
        <begin position="19"/>
        <end position="942"/>
    </location>
</feature>
<dbReference type="Gene3D" id="2.130.10.10">
    <property type="entry name" value="YVTN repeat-like/Quinoprotein amine dehydrogenase"/>
    <property type="match status" value="1"/>
</dbReference>
<dbReference type="STRING" id="1121955.SAMN02745146_1692"/>
<evidence type="ECO:0000313" key="2">
    <source>
        <dbReference type="EMBL" id="SHI84930.1"/>
    </source>
</evidence>
<gene>
    <name evidence="2" type="ORF">SAMN02745146_1692</name>
</gene>
<dbReference type="Proteomes" id="UP000184418">
    <property type="component" value="Unassembled WGS sequence"/>
</dbReference>
<dbReference type="EMBL" id="FQYN01000003">
    <property type="protein sequence ID" value="SHI84930.1"/>
    <property type="molecule type" value="Genomic_DNA"/>
</dbReference>
<dbReference type="SUPFAM" id="SSF75011">
    <property type="entry name" value="3-carboxy-cis,cis-mucoante lactonizing enzyme"/>
    <property type="match status" value="1"/>
</dbReference>
<evidence type="ECO:0008006" key="4">
    <source>
        <dbReference type="Google" id="ProtNLM"/>
    </source>
</evidence>
<protein>
    <recommendedName>
        <fullName evidence="4">Por secretion system C-terminal sorting domain-containing protein</fullName>
    </recommendedName>
</protein>